<keyword evidence="3" id="KW-0813">Transport</keyword>
<dbReference type="InterPro" id="IPR003439">
    <property type="entry name" value="ABC_transporter-like_ATP-bd"/>
</dbReference>
<dbReference type="EMBL" id="CP001819">
    <property type="protein sequence ID" value="ACZ20555.1"/>
    <property type="molecule type" value="Genomic_DNA"/>
</dbReference>
<dbReference type="SMART" id="SM00382">
    <property type="entry name" value="AAA"/>
    <property type="match status" value="1"/>
</dbReference>
<comment type="subcellular location">
    <subcellularLocation>
        <location evidence="1">Cell membrane</location>
        <topology evidence="1">Peripheral membrane protein</topology>
    </subcellularLocation>
</comment>
<evidence type="ECO:0000259" key="10">
    <source>
        <dbReference type="PROSITE" id="PS50893"/>
    </source>
</evidence>
<keyword evidence="8" id="KW-1278">Translocase</keyword>
<dbReference type="InterPro" id="IPR050388">
    <property type="entry name" value="ABC_Ni/Peptide_Import"/>
</dbReference>
<dbReference type="InterPro" id="IPR003593">
    <property type="entry name" value="AAA+_ATPase"/>
</dbReference>
<gene>
    <name evidence="11" type="ordered locus">Sked_05950</name>
</gene>
<dbReference type="Pfam" id="PF00005">
    <property type="entry name" value="ABC_tran"/>
    <property type="match status" value="1"/>
</dbReference>
<dbReference type="InterPro" id="IPR017871">
    <property type="entry name" value="ABC_transporter-like_CS"/>
</dbReference>
<dbReference type="AlphaFoldDB" id="D1BAK4"/>
<sequence>MTGLEVRDLTVRTSGGRTLLDSVSWEVPFGGRLGIIGESGSGKSLTAAAVLGLLPEGMTATGQVLLDGRDLLTLGERAMRRVRGAQVAMVFQEPLTALDPLMTVGRQVAGPLRLHRGVSRARARELTADLFRLVRLDDAERILGSYPWQLSGGQRQRVSLAMALACEPRVLLADEPTTALDVTVQAEMLDLLDDLIERTGTTLVFVSHDLPVVARVARDLVVMRSGQVVEASTVAQALEAPAHPYTRQLLAAARAVSRLPQEDER</sequence>
<keyword evidence="6" id="KW-0547">Nucleotide-binding</keyword>
<name>D1BAK4_SANKS</name>
<keyword evidence="4" id="KW-1003">Cell membrane</keyword>
<evidence type="ECO:0000256" key="7">
    <source>
        <dbReference type="ARBA" id="ARBA00022840"/>
    </source>
</evidence>
<evidence type="ECO:0000256" key="5">
    <source>
        <dbReference type="ARBA" id="ARBA00022519"/>
    </source>
</evidence>
<dbReference type="HOGENOM" id="CLU_000604_1_23_11"/>
<evidence type="ECO:0000256" key="2">
    <source>
        <dbReference type="ARBA" id="ARBA00005417"/>
    </source>
</evidence>
<dbReference type="eggNOG" id="COG0444">
    <property type="taxonomic scope" value="Bacteria"/>
</dbReference>
<feature type="domain" description="ABC transporter" evidence="10">
    <location>
        <begin position="4"/>
        <end position="250"/>
    </location>
</feature>
<reference evidence="11 12" key="1">
    <citation type="journal article" date="2009" name="Stand. Genomic Sci.">
        <title>Complete genome sequence of Sanguibacter keddieii type strain (ST-74).</title>
        <authorList>
            <person name="Ivanova N."/>
            <person name="Sikorski J."/>
            <person name="Sims D."/>
            <person name="Brettin T."/>
            <person name="Detter J.C."/>
            <person name="Han C."/>
            <person name="Lapidus A."/>
            <person name="Copeland A."/>
            <person name="Glavina Del Rio T."/>
            <person name="Nolan M."/>
            <person name="Chen F."/>
            <person name="Lucas S."/>
            <person name="Tice H."/>
            <person name="Cheng J.F."/>
            <person name="Bruce D."/>
            <person name="Goodwin L."/>
            <person name="Pitluck S."/>
            <person name="Pati A."/>
            <person name="Mavromatis K."/>
            <person name="Chen A."/>
            <person name="Palaniappan K."/>
            <person name="D'haeseleer P."/>
            <person name="Chain P."/>
            <person name="Bristow J."/>
            <person name="Eisen J.A."/>
            <person name="Markowitz V."/>
            <person name="Hugenholtz P."/>
            <person name="Goker M."/>
            <person name="Pukall R."/>
            <person name="Klenk H.P."/>
            <person name="Kyrpides N.C."/>
        </authorList>
    </citation>
    <scope>NUCLEOTIDE SEQUENCE [LARGE SCALE GENOMIC DNA]</scope>
    <source>
        <strain evidence="12">ATCC 51767 / DSM 10542 / NCFB 3025 / ST-74</strain>
    </source>
</reference>
<proteinExistence type="inferred from homology"/>
<dbReference type="GO" id="GO:0005886">
    <property type="term" value="C:plasma membrane"/>
    <property type="evidence" value="ECO:0007669"/>
    <property type="project" value="UniProtKB-SubCell"/>
</dbReference>
<dbReference type="PANTHER" id="PTHR43297">
    <property type="entry name" value="OLIGOPEPTIDE TRANSPORT ATP-BINDING PROTEIN APPD"/>
    <property type="match status" value="1"/>
</dbReference>
<dbReference type="GO" id="GO:0016887">
    <property type="term" value="F:ATP hydrolysis activity"/>
    <property type="evidence" value="ECO:0007669"/>
    <property type="project" value="InterPro"/>
</dbReference>
<organism evidence="11 12">
    <name type="scientific">Sanguibacter keddieii (strain ATCC 51767 / DSM 10542 / NCFB 3025 / ST-74)</name>
    <dbReference type="NCBI Taxonomy" id="446469"/>
    <lineage>
        <taxon>Bacteria</taxon>
        <taxon>Bacillati</taxon>
        <taxon>Actinomycetota</taxon>
        <taxon>Actinomycetes</taxon>
        <taxon>Micrococcales</taxon>
        <taxon>Sanguibacteraceae</taxon>
        <taxon>Sanguibacter</taxon>
    </lineage>
</organism>
<dbReference type="STRING" id="446469.Sked_05950"/>
<dbReference type="CDD" id="cd03257">
    <property type="entry name" value="ABC_NikE_OppD_transporters"/>
    <property type="match status" value="1"/>
</dbReference>
<keyword evidence="5" id="KW-0997">Cell inner membrane</keyword>
<dbReference type="PANTHER" id="PTHR43297:SF14">
    <property type="entry name" value="ATPASE AAA-TYPE CORE DOMAIN-CONTAINING PROTEIN"/>
    <property type="match status" value="1"/>
</dbReference>
<dbReference type="OrthoDB" id="3677453at2"/>
<comment type="similarity">
    <text evidence="2">Belongs to the ABC transporter superfamily.</text>
</comment>
<dbReference type="GO" id="GO:0005524">
    <property type="term" value="F:ATP binding"/>
    <property type="evidence" value="ECO:0007669"/>
    <property type="project" value="UniProtKB-KW"/>
</dbReference>
<evidence type="ECO:0000256" key="4">
    <source>
        <dbReference type="ARBA" id="ARBA00022475"/>
    </source>
</evidence>
<evidence type="ECO:0000256" key="1">
    <source>
        <dbReference type="ARBA" id="ARBA00004202"/>
    </source>
</evidence>
<evidence type="ECO:0000256" key="3">
    <source>
        <dbReference type="ARBA" id="ARBA00022448"/>
    </source>
</evidence>
<dbReference type="PROSITE" id="PS00211">
    <property type="entry name" value="ABC_TRANSPORTER_1"/>
    <property type="match status" value="1"/>
</dbReference>
<accession>D1BAK4</accession>
<dbReference type="Gene3D" id="3.40.50.300">
    <property type="entry name" value="P-loop containing nucleotide triphosphate hydrolases"/>
    <property type="match status" value="1"/>
</dbReference>
<dbReference type="RefSeq" id="WP_012865624.1">
    <property type="nucleotide sequence ID" value="NC_013521.1"/>
</dbReference>
<evidence type="ECO:0000256" key="8">
    <source>
        <dbReference type="ARBA" id="ARBA00022967"/>
    </source>
</evidence>
<evidence type="ECO:0000313" key="12">
    <source>
        <dbReference type="Proteomes" id="UP000000322"/>
    </source>
</evidence>
<evidence type="ECO:0000256" key="9">
    <source>
        <dbReference type="ARBA" id="ARBA00023136"/>
    </source>
</evidence>
<dbReference type="InterPro" id="IPR027417">
    <property type="entry name" value="P-loop_NTPase"/>
</dbReference>
<keyword evidence="12" id="KW-1185">Reference proteome</keyword>
<keyword evidence="7" id="KW-0067">ATP-binding</keyword>
<evidence type="ECO:0000256" key="6">
    <source>
        <dbReference type="ARBA" id="ARBA00022741"/>
    </source>
</evidence>
<evidence type="ECO:0000313" key="11">
    <source>
        <dbReference type="EMBL" id="ACZ20555.1"/>
    </source>
</evidence>
<protein>
    <submittedName>
        <fullName evidence="11">ABC-type dipeptide/oligopeptide/nickel transport system, ATPase component</fullName>
    </submittedName>
</protein>
<dbReference type="KEGG" id="ske:Sked_05950"/>
<dbReference type="SUPFAM" id="SSF52540">
    <property type="entry name" value="P-loop containing nucleoside triphosphate hydrolases"/>
    <property type="match status" value="1"/>
</dbReference>
<dbReference type="Proteomes" id="UP000000322">
    <property type="component" value="Chromosome"/>
</dbReference>
<dbReference type="PROSITE" id="PS50893">
    <property type="entry name" value="ABC_TRANSPORTER_2"/>
    <property type="match status" value="1"/>
</dbReference>
<keyword evidence="9" id="KW-0472">Membrane</keyword>